<reference evidence="2 3" key="1">
    <citation type="journal article" date="2019" name="Int. J. Syst. Evol. Microbiol.">
        <title>Photorhabdus khanii subsp. guanajuatensis subsp. nov., isolated from Heterorhabditis atacamensis, and Photorhabdus luminescens subsp. mexicana subsp. nov., isolated from Heterorhabditis mexicana entomopathogenic nematodes.</title>
        <authorList>
            <person name="Machado R.A.R."/>
            <person name="Bruno P."/>
            <person name="Arce C.C.M."/>
            <person name="Liechti N."/>
            <person name="Kohler A."/>
            <person name="Bernal J."/>
            <person name="Bruggmann R."/>
            <person name="Turlings T.C.J."/>
        </authorList>
    </citation>
    <scope>NUCLEOTIDE SEQUENCE [LARGE SCALE GENOMIC DNA]</scope>
    <source>
        <strain evidence="2 3">MEX20-17</strain>
    </source>
</reference>
<comment type="caution">
    <text evidence="2">The sequence shown here is derived from an EMBL/GenBank/DDBJ whole genome shotgun (WGS) entry which is preliminary data.</text>
</comment>
<dbReference type="AlphaFoldDB" id="A0A4R4IM74"/>
<evidence type="ECO:0000259" key="1">
    <source>
        <dbReference type="Pfam" id="PF01381"/>
    </source>
</evidence>
<dbReference type="Proteomes" id="UP000295598">
    <property type="component" value="Unassembled WGS sequence"/>
</dbReference>
<dbReference type="RefSeq" id="WP_394347017.1">
    <property type="nucleotide sequence ID" value="NZ_CAWOJO010000134.1"/>
</dbReference>
<dbReference type="InterPro" id="IPR001387">
    <property type="entry name" value="Cro/C1-type_HTH"/>
</dbReference>
<sequence>MTRELLNLRKKLTSEQWTQIAKMSGTTTAYLNQIAHGFRRPSVSLSQRIEEATLEICPDMAIRKESLAFAPIREVGK</sequence>
<dbReference type="EMBL" id="PUJY01000134">
    <property type="protein sequence ID" value="TDB41626.1"/>
    <property type="molecule type" value="Genomic_DNA"/>
</dbReference>
<dbReference type="Pfam" id="PF01381">
    <property type="entry name" value="HTH_3"/>
    <property type="match status" value="1"/>
</dbReference>
<feature type="domain" description="HTH cro/C1-type" evidence="1">
    <location>
        <begin position="9"/>
        <end position="52"/>
    </location>
</feature>
<evidence type="ECO:0000313" key="2">
    <source>
        <dbReference type="EMBL" id="TDB41626.1"/>
    </source>
</evidence>
<name>A0A4R4IM74_9GAMM</name>
<protein>
    <submittedName>
        <fullName evidence="2">Transcriptional regulator</fullName>
    </submittedName>
</protein>
<evidence type="ECO:0000313" key="3">
    <source>
        <dbReference type="Proteomes" id="UP000295598"/>
    </source>
</evidence>
<organism evidence="2 3">
    <name type="scientific">Photorhabdus khanii subsp. guanajuatensis</name>
    <dbReference type="NCBI Taxonomy" id="2100166"/>
    <lineage>
        <taxon>Bacteria</taxon>
        <taxon>Pseudomonadati</taxon>
        <taxon>Pseudomonadota</taxon>
        <taxon>Gammaproteobacteria</taxon>
        <taxon>Enterobacterales</taxon>
        <taxon>Morganellaceae</taxon>
        <taxon>Photorhabdus</taxon>
    </lineage>
</organism>
<accession>A0A4R4IM74</accession>
<proteinExistence type="predicted"/>
<gene>
    <name evidence="2" type="ORF">C5467_24370</name>
</gene>